<dbReference type="RefSeq" id="WP_377769561.1">
    <property type="nucleotide sequence ID" value="NZ_JBHUHO010000007.1"/>
</dbReference>
<evidence type="ECO:0000256" key="1">
    <source>
        <dbReference type="ARBA" id="ARBA00001933"/>
    </source>
</evidence>
<dbReference type="PROSITE" id="PS00868">
    <property type="entry name" value="CYS_MET_METAB_PP"/>
    <property type="match status" value="1"/>
</dbReference>
<comment type="similarity">
    <text evidence="2 4">Belongs to the trans-sulfuration enzymes family.</text>
</comment>
<dbReference type="Proteomes" id="UP001597362">
    <property type="component" value="Unassembled WGS sequence"/>
</dbReference>
<dbReference type="Pfam" id="PF01053">
    <property type="entry name" value="Cys_Met_Meta_PP"/>
    <property type="match status" value="1"/>
</dbReference>
<evidence type="ECO:0000313" key="6">
    <source>
        <dbReference type="Proteomes" id="UP001597362"/>
    </source>
</evidence>
<name>A0ABW4YFU1_9BACL</name>
<gene>
    <name evidence="5" type="ORF">ACFSJH_02155</name>
</gene>
<dbReference type="CDD" id="cd00614">
    <property type="entry name" value="CGS_like"/>
    <property type="match status" value="1"/>
</dbReference>
<dbReference type="InterPro" id="IPR015422">
    <property type="entry name" value="PyrdxlP-dep_Trfase_small"/>
</dbReference>
<evidence type="ECO:0000313" key="5">
    <source>
        <dbReference type="EMBL" id="MFD2114548.1"/>
    </source>
</evidence>
<dbReference type="PIRSF" id="PIRSF001434">
    <property type="entry name" value="CGS"/>
    <property type="match status" value="1"/>
</dbReference>
<comment type="caution">
    <text evidence="5">The sequence shown here is derived from an EMBL/GenBank/DDBJ whole genome shotgun (WGS) entry which is preliminary data.</text>
</comment>
<protein>
    <submittedName>
        <fullName evidence="5">Trans-sulfuration enzyme family protein</fullName>
    </submittedName>
</protein>
<dbReference type="InterPro" id="IPR015421">
    <property type="entry name" value="PyrdxlP-dep_Trfase_major"/>
</dbReference>
<dbReference type="EMBL" id="JBHUHO010000007">
    <property type="protein sequence ID" value="MFD2114548.1"/>
    <property type="molecule type" value="Genomic_DNA"/>
</dbReference>
<proteinExistence type="inferred from homology"/>
<dbReference type="Gene3D" id="3.40.640.10">
    <property type="entry name" value="Type I PLP-dependent aspartate aminotransferase-like (Major domain)"/>
    <property type="match status" value="1"/>
</dbReference>
<dbReference type="InterPro" id="IPR000277">
    <property type="entry name" value="Cys/Met-Metab_PyrdxlP-dep_enz"/>
</dbReference>
<dbReference type="InterPro" id="IPR015424">
    <property type="entry name" value="PyrdxlP-dep_Trfase"/>
</dbReference>
<reference evidence="6" key="1">
    <citation type="journal article" date="2019" name="Int. J. Syst. Evol. Microbiol.">
        <title>The Global Catalogue of Microorganisms (GCM) 10K type strain sequencing project: providing services to taxonomists for standard genome sequencing and annotation.</title>
        <authorList>
            <consortium name="The Broad Institute Genomics Platform"/>
            <consortium name="The Broad Institute Genome Sequencing Center for Infectious Disease"/>
            <person name="Wu L."/>
            <person name="Ma J."/>
        </authorList>
    </citation>
    <scope>NUCLEOTIDE SEQUENCE [LARGE SCALE GENOMIC DNA]</scope>
    <source>
        <strain evidence="6">GH52</strain>
    </source>
</reference>
<dbReference type="Gene3D" id="3.90.1150.10">
    <property type="entry name" value="Aspartate Aminotransferase, domain 1"/>
    <property type="match status" value="1"/>
</dbReference>
<dbReference type="PANTHER" id="PTHR11808:SF80">
    <property type="entry name" value="CYSTATHIONINE GAMMA-LYASE"/>
    <property type="match status" value="1"/>
</dbReference>
<keyword evidence="3 4" id="KW-0663">Pyridoxal phosphate</keyword>
<sequence>MKKETTEIMHYGEKPAQYKGAVIPPIFQNTLFTFEDWDAIDRAYDYPEENYIYSRGNNPTATVVEEKLAQLAHGEKAKLFASGMAAISAAMLHFSKANGHIIAIKNSYGPAKNFIEQFLVAKMGMTVTYVSGKDVAEFADALQAETCIIYLESPSSVIFSLQDLAAVATLAKQHHVKTIIDNTWATPIFQKPLTLGIDLEVHSCTKYIGGHSDVVAGVMIGSKVDLDQIFHQEHALLGGKIAPFEAWLLLRSLRTLPLRMNQFQKNGMKVAQYLEAHPKIAKVYYPGLASFEQAELANKQMSGFSSLMSVELQTDSIEQIKRFVNKLEIFQIGVSWGGFESLVYVPAISYMKEMSVEAIADAGISLRNIRIAIGLEDADDLITDLEQALNVVE</sequence>
<dbReference type="PANTHER" id="PTHR11808">
    <property type="entry name" value="TRANS-SULFURATION ENZYME FAMILY MEMBER"/>
    <property type="match status" value="1"/>
</dbReference>
<keyword evidence="6" id="KW-1185">Reference proteome</keyword>
<evidence type="ECO:0000256" key="4">
    <source>
        <dbReference type="RuleBase" id="RU362118"/>
    </source>
</evidence>
<evidence type="ECO:0000256" key="2">
    <source>
        <dbReference type="ARBA" id="ARBA00009077"/>
    </source>
</evidence>
<dbReference type="InterPro" id="IPR054542">
    <property type="entry name" value="Cys_met_metab_PP"/>
</dbReference>
<dbReference type="SUPFAM" id="SSF53383">
    <property type="entry name" value="PLP-dependent transferases"/>
    <property type="match status" value="1"/>
</dbReference>
<comment type="cofactor">
    <cofactor evidence="1 4">
        <name>pyridoxal 5'-phosphate</name>
        <dbReference type="ChEBI" id="CHEBI:597326"/>
    </cofactor>
</comment>
<accession>A0ABW4YFU1</accession>
<organism evidence="5 6">
    <name type="scientific">Paenibacillus yanchengensis</name>
    <dbReference type="NCBI Taxonomy" id="2035833"/>
    <lineage>
        <taxon>Bacteria</taxon>
        <taxon>Bacillati</taxon>
        <taxon>Bacillota</taxon>
        <taxon>Bacilli</taxon>
        <taxon>Bacillales</taxon>
        <taxon>Paenibacillaceae</taxon>
        <taxon>Paenibacillus</taxon>
    </lineage>
</organism>
<evidence type="ECO:0000256" key="3">
    <source>
        <dbReference type="ARBA" id="ARBA00022898"/>
    </source>
</evidence>